<accession>A0A1V9FCG1</accession>
<comment type="similarity">
    <text evidence="2">Belongs to the SusD family.</text>
</comment>
<organism evidence="8 9">
    <name type="scientific">Niastella yeongjuensis</name>
    <dbReference type="NCBI Taxonomy" id="354355"/>
    <lineage>
        <taxon>Bacteria</taxon>
        <taxon>Pseudomonadati</taxon>
        <taxon>Bacteroidota</taxon>
        <taxon>Chitinophagia</taxon>
        <taxon>Chitinophagales</taxon>
        <taxon>Chitinophagaceae</taxon>
        <taxon>Niastella</taxon>
    </lineage>
</organism>
<evidence type="ECO:0000313" key="9">
    <source>
        <dbReference type="Proteomes" id="UP000192610"/>
    </source>
</evidence>
<evidence type="ECO:0000313" key="8">
    <source>
        <dbReference type="EMBL" id="OQP56073.1"/>
    </source>
</evidence>
<dbReference type="InterPro" id="IPR012944">
    <property type="entry name" value="SusD_RagB_dom"/>
</dbReference>
<keyword evidence="5" id="KW-0998">Cell outer membrane</keyword>
<name>A0A1V9FCG1_9BACT</name>
<dbReference type="CDD" id="cd08977">
    <property type="entry name" value="SusD"/>
    <property type="match status" value="1"/>
</dbReference>
<comment type="caution">
    <text evidence="8">The sequence shown here is derived from an EMBL/GenBank/DDBJ whole genome shotgun (WGS) entry which is preliminary data.</text>
</comment>
<reference evidence="9" key="1">
    <citation type="submission" date="2016-04" db="EMBL/GenBank/DDBJ databases">
        <authorList>
            <person name="Chen L."/>
            <person name="Zhuang W."/>
            <person name="Wang G."/>
        </authorList>
    </citation>
    <scope>NUCLEOTIDE SEQUENCE [LARGE SCALE GENOMIC DNA]</scope>
    <source>
        <strain evidence="9">17621</strain>
    </source>
</reference>
<dbReference type="Pfam" id="PF14322">
    <property type="entry name" value="SusD-like_3"/>
    <property type="match status" value="1"/>
</dbReference>
<dbReference type="InterPro" id="IPR033985">
    <property type="entry name" value="SusD-like_N"/>
</dbReference>
<keyword evidence="9" id="KW-1185">Reference proteome</keyword>
<feature type="domain" description="SusD-like N-terminal" evidence="7">
    <location>
        <begin position="90"/>
        <end position="232"/>
    </location>
</feature>
<dbReference type="GO" id="GO:0009279">
    <property type="term" value="C:cell outer membrane"/>
    <property type="evidence" value="ECO:0007669"/>
    <property type="project" value="UniProtKB-SubCell"/>
</dbReference>
<protein>
    <recommendedName>
        <fullName evidence="10">Carbohydrate-binding protein SusD</fullName>
    </recommendedName>
</protein>
<dbReference type="Pfam" id="PF07980">
    <property type="entry name" value="SusD_RagB"/>
    <property type="match status" value="1"/>
</dbReference>
<dbReference type="InterPro" id="IPR011990">
    <property type="entry name" value="TPR-like_helical_dom_sf"/>
</dbReference>
<dbReference type="STRING" id="354355.SAMN05660816_04859"/>
<evidence type="ECO:0000256" key="5">
    <source>
        <dbReference type="ARBA" id="ARBA00023237"/>
    </source>
</evidence>
<gene>
    <name evidence="8" type="ORF">A4H97_21075</name>
</gene>
<sequence length="472" mass="52366">MIDLNSTRIKASLSILLLIVLCLGCKKMVQIAEPSTTITTNEVFSSEGTAIQSVASIYNAFTANSTFSFGNGAVTTFVGLSADELQYFGTDQNILKFQNNKLTSDNYYLLNSIWKGAYFCIYQCNSVLEGLNASNRIPVNTKKQLTGEVKFLRAFANFYLTQLYGDIPLVNTTQFNATDNLNRTSQNSIINQIESDLKDAQGLVSAGFSSYGGRRIRATSAAVSALLARVYLFKKDWANAESYATNVINNSDFILDNLNNVFLQGSQEAILQFQIDSTQFPFAIIEAFNFIPFPPGSGNPNYYIAPGLLNAFEPGDLRRKNWVDSTNYQGTFYYYPYKYKTQFGNYNVKPDEYYMVLRLAEQYLIRAEARANGAGTGLSGAISDVNEIRSRAGLPAYNGPNEKDSILKAIVHERQVELFAEWGHRWLDLKRTGAVDAVLASAKPTWSSTARLYPIPLPEILANPALGQNAGY</sequence>
<evidence type="ECO:0000256" key="1">
    <source>
        <dbReference type="ARBA" id="ARBA00004442"/>
    </source>
</evidence>
<feature type="domain" description="RagB/SusD" evidence="6">
    <location>
        <begin position="329"/>
        <end position="437"/>
    </location>
</feature>
<evidence type="ECO:0000259" key="6">
    <source>
        <dbReference type="Pfam" id="PF07980"/>
    </source>
</evidence>
<dbReference type="Gene3D" id="1.25.40.390">
    <property type="match status" value="1"/>
</dbReference>
<dbReference type="RefSeq" id="WP_081197282.1">
    <property type="nucleotide sequence ID" value="NZ_FOCZ01000010.1"/>
</dbReference>
<keyword evidence="3" id="KW-0732">Signal</keyword>
<proteinExistence type="inferred from homology"/>
<evidence type="ECO:0000256" key="3">
    <source>
        <dbReference type="ARBA" id="ARBA00022729"/>
    </source>
</evidence>
<dbReference type="AlphaFoldDB" id="A0A1V9FCG1"/>
<evidence type="ECO:0008006" key="10">
    <source>
        <dbReference type="Google" id="ProtNLM"/>
    </source>
</evidence>
<dbReference type="EMBL" id="LVXG01000002">
    <property type="protein sequence ID" value="OQP56073.1"/>
    <property type="molecule type" value="Genomic_DNA"/>
</dbReference>
<dbReference type="OrthoDB" id="625727at2"/>
<evidence type="ECO:0000256" key="4">
    <source>
        <dbReference type="ARBA" id="ARBA00023136"/>
    </source>
</evidence>
<evidence type="ECO:0000256" key="2">
    <source>
        <dbReference type="ARBA" id="ARBA00006275"/>
    </source>
</evidence>
<dbReference type="SUPFAM" id="SSF48452">
    <property type="entry name" value="TPR-like"/>
    <property type="match status" value="1"/>
</dbReference>
<keyword evidence="4" id="KW-0472">Membrane</keyword>
<dbReference type="Proteomes" id="UP000192610">
    <property type="component" value="Unassembled WGS sequence"/>
</dbReference>
<evidence type="ECO:0000259" key="7">
    <source>
        <dbReference type="Pfam" id="PF14322"/>
    </source>
</evidence>
<comment type="subcellular location">
    <subcellularLocation>
        <location evidence="1">Cell outer membrane</location>
    </subcellularLocation>
</comment>